<evidence type="ECO:0000256" key="5">
    <source>
        <dbReference type="ARBA" id="ARBA00022692"/>
    </source>
</evidence>
<keyword evidence="5 8" id="KW-0812">Transmembrane</keyword>
<dbReference type="InterPro" id="IPR036259">
    <property type="entry name" value="MFS_trans_sf"/>
</dbReference>
<dbReference type="InterPro" id="IPR020846">
    <property type="entry name" value="MFS_dom"/>
</dbReference>
<gene>
    <name evidence="10" type="ORF">B0I08_10499</name>
</gene>
<evidence type="ECO:0000256" key="2">
    <source>
        <dbReference type="ARBA" id="ARBA00008335"/>
    </source>
</evidence>
<name>A0A2T0VDY3_9MICO</name>
<keyword evidence="11" id="KW-1185">Reference proteome</keyword>
<proteinExistence type="inferred from homology"/>
<comment type="subcellular location">
    <subcellularLocation>
        <location evidence="1">Cell membrane</location>
        <topology evidence="1">Multi-pass membrane protein</topology>
    </subcellularLocation>
</comment>
<dbReference type="AlphaFoldDB" id="A0A2T0VDY3"/>
<keyword evidence="6 8" id="KW-1133">Transmembrane helix</keyword>
<comment type="similarity">
    <text evidence="2">Belongs to the major facilitator superfamily.</text>
</comment>
<feature type="transmembrane region" description="Helical" evidence="8">
    <location>
        <begin position="373"/>
        <end position="398"/>
    </location>
</feature>
<keyword evidence="3" id="KW-0813">Transport</keyword>
<dbReference type="EMBL" id="PVTL01000004">
    <property type="protein sequence ID" value="PRY68397.1"/>
    <property type="molecule type" value="Genomic_DNA"/>
</dbReference>
<feature type="transmembrane region" description="Helical" evidence="8">
    <location>
        <begin position="309"/>
        <end position="329"/>
    </location>
</feature>
<keyword evidence="7 8" id="KW-0472">Membrane</keyword>
<comment type="caution">
    <text evidence="10">The sequence shown here is derived from an EMBL/GenBank/DDBJ whole genome shotgun (WGS) entry which is preliminary data.</text>
</comment>
<feature type="transmembrane region" description="Helical" evidence="8">
    <location>
        <begin position="50"/>
        <end position="76"/>
    </location>
</feature>
<dbReference type="GO" id="GO:0005886">
    <property type="term" value="C:plasma membrane"/>
    <property type="evidence" value="ECO:0007669"/>
    <property type="project" value="UniProtKB-SubCell"/>
</dbReference>
<dbReference type="OrthoDB" id="63984at2"/>
<dbReference type="PANTHER" id="PTHR43271:SF1">
    <property type="entry name" value="INNER MEMBRANE TRANSPORT PROTEIN YNFM"/>
    <property type="match status" value="1"/>
</dbReference>
<evidence type="ECO:0000256" key="8">
    <source>
        <dbReference type="SAM" id="Phobius"/>
    </source>
</evidence>
<dbReference type="SUPFAM" id="SSF103473">
    <property type="entry name" value="MFS general substrate transporter"/>
    <property type="match status" value="1"/>
</dbReference>
<feature type="transmembrane region" description="Helical" evidence="8">
    <location>
        <begin position="220"/>
        <end position="242"/>
    </location>
</feature>
<reference evidence="10 11" key="1">
    <citation type="submission" date="2018-03" db="EMBL/GenBank/DDBJ databases">
        <title>Genomic Encyclopedia of Type Strains, Phase III (KMG-III): the genomes of soil and plant-associated and newly described type strains.</title>
        <authorList>
            <person name="Whitman W."/>
        </authorList>
    </citation>
    <scope>NUCLEOTIDE SEQUENCE [LARGE SCALE GENOMIC DNA]</scope>
    <source>
        <strain evidence="10 11">CGMCC 1.12484</strain>
    </source>
</reference>
<evidence type="ECO:0000256" key="4">
    <source>
        <dbReference type="ARBA" id="ARBA00022475"/>
    </source>
</evidence>
<feature type="transmembrane region" description="Helical" evidence="8">
    <location>
        <begin position="88"/>
        <end position="104"/>
    </location>
</feature>
<protein>
    <submittedName>
        <fullName evidence="10">Putative MFS family arabinose efflux permease</fullName>
    </submittedName>
</protein>
<dbReference type="Gene3D" id="1.20.1250.20">
    <property type="entry name" value="MFS general substrate transporter like domains"/>
    <property type="match status" value="2"/>
</dbReference>
<feature type="transmembrane region" description="Helical" evidence="8">
    <location>
        <begin position="139"/>
        <end position="161"/>
    </location>
</feature>
<evidence type="ECO:0000256" key="3">
    <source>
        <dbReference type="ARBA" id="ARBA00022448"/>
    </source>
</evidence>
<accession>A0A2T0VDY3</accession>
<feature type="transmembrane region" description="Helical" evidence="8">
    <location>
        <begin position="254"/>
        <end position="272"/>
    </location>
</feature>
<dbReference type="InterPro" id="IPR011701">
    <property type="entry name" value="MFS"/>
</dbReference>
<dbReference type="PANTHER" id="PTHR43271">
    <property type="entry name" value="BLL2771 PROTEIN"/>
    <property type="match status" value="1"/>
</dbReference>
<dbReference type="GO" id="GO:0022857">
    <property type="term" value="F:transmembrane transporter activity"/>
    <property type="evidence" value="ECO:0007669"/>
    <property type="project" value="InterPro"/>
</dbReference>
<evidence type="ECO:0000313" key="11">
    <source>
        <dbReference type="Proteomes" id="UP000237983"/>
    </source>
</evidence>
<evidence type="ECO:0000256" key="6">
    <source>
        <dbReference type="ARBA" id="ARBA00022989"/>
    </source>
</evidence>
<evidence type="ECO:0000256" key="1">
    <source>
        <dbReference type="ARBA" id="ARBA00004651"/>
    </source>
</evidence>
<dbReference type="Pfam" id="PF07690">
    <property type="entry name" value="MFS_1"/>
    <property type="match status" value="2"/>
</dbReference>
<dbReference type="RefSeq" id="WP_106211828.1">
    <property type="nucleotide sequence ID" value="NZ_PVTL01000004.1"/>
</dbReference>
<dbReference type="CDD" id="cd17324">
    <property type="entry name" value="MFS_NepI_like"/>
    <property type="match status" value="1"/>
</dbReference>
<organism evidence="10 11">
    <name type="scientific">Glaciihabitans tibetensis</name>
    <dbReference type="NCBI Taxonomy" id="1266600"/>
    <lineage>
        <taxon>Bacteria</taxon>
        <taxon>Bacillati</taxon>
        <taxon>Actinomycetota</taxon>
        <taxon>Actinomycetes</taxon>
        <taxon>Micrococcales</taxon>
        <taxon>Microbacteriaceae</taxon>
        <taxon>Glaciihabitans</taxon>
    </lineage>
</organism>
<evidence type="ECO:0000313" key="10">
    <source>
        <dbReference type="EMBL" id="PRY68397.1"/>
    </source>
</evidence>
<feature type="transmembrane region" description="Helical" evidence="8">
    <location>
        <begin position="284"/>
        <end position="303"/>
    </location>
</feature>
<evidence type="ECO:0000259" key="9">
    <source>
        <dbReference type="PROSITE" id="PS50850"/>
    </source>
</evidence>
<feature type="transmembrane region" description="Helical" evidence="8">
    <location>
        <begin position="110"/>
        <end position="132"/>
    </location>
</feature>
<dbReference type="Proteomes" id="UP000237983">
    <property type="component" value="Unassembled WGS sequence"/>
</dbReference>
<dbReference type="PROSITE" id="PS50850">
    <property type="entry name" value="MFS"/>
    <property type="match status" value="1"/>
</dbReference>
<feature type="domain" description="Major facilitator superfamily (MFS) profile" evidence="9">
    <location>
        <begin position="15"/>
        <end position="395"/>
    </location>
</feature>
<feature type="transmembrane region" description="Helical" evidence="8">
    <location>
        <begin position="350"/>
        <end position="367"/>
    </location>
</feature>
<sequence length="407" mass="42292">MPPANSALTPDSAPSFRRVAIALFAAGFAVFAQIFGAQAMLPAISDDFDLGASAAALTVSAATLGVAASVLIWAWIADRIGRVQAMKISIVTATAIAFVVPILPTFETMIIARVALGVALGAVPAVSVAYLAEGLAASRVAVAAGIFVSGNTFGGITGRLLGGPLSEIVGWRTAMLVIAGLSVIAAITFLVLIPRTRRPAGGDTSPYPMRTRILFQLRDPVMLGLYAQGFFLMGSFGAIYNYLGYRLELPPYEVPATLVGLLFTAYLFGTAASRFAGGRVARFGALRVILAGITLMLVGLALLLSPTLIGVIAGLVIFTVGCFTAHPVASGQSGVRAQLGRSQATALYQLSWLGGTALFGWLAGVVFDEFGWPWTVAFVAVLGVLAALFAALGLRVFADRRPVVPAR</sequence>
<evidence type="ECO:0000256" key="7">
    <source>
        <dbReference type="ARBA" id="ARBA00023136"/>
    </source>
</evidence>
<feature type="transmembrane region" description="Helical" evidence="8">
    <location>
        <begin position="21"/>
        <end position="44"/>
    </location>
</feature>
<keyword evidence="4" id="KW-1003">Cell membrane</keyword>
<feature type="transmembrane region" description="Helical" evidence="8">
    <location>
        <begin position="173"/>
        <end position="193"/>
    </location>
</feature>